<dbReference type="InterPro" id="IPR052932">
    <property type="entry name" value="OprB_Porin"/>
</dbReference>
<protein>
    <submittedName>
        <fullName evidence="3">Carbohydrate porin</fullName>
    </submittedName>
</protein>
<comment type="similarity">
    <text evidence="1 2">Belongs to the OprB family.</text>
</comment>
<evidence type="ECO:0000256" key="2">
    <source>
        <dbReference type="RuleBase" id="RU363072"/>
    </source>
</evidence>
<dbReference type="InterPro" id="IPR038673">
    <property type="entry name" value="OprB_sf"/>
</dbReference>
<keyword evidence="4" id="KW-1185">Reference proteome</keyword>
<name>A0ABP7SD88_9SPHN</name>
<dbReference type="RefSeq" id="WP_344705735.1">
    <property type="nucleotide sequence ID" value="NZ_BAABBQ010000001.1"/>
</dbReference>
<gene>
    <name evidence="3" type="ORF">GCM10022280_04140</name>
</gene>
<reference evidence="4" key="1">
    <citation type="journal article" date="2019" name="Int. J. Syst. Evol. Microbiol.">
        <title>The Global Catalogue of Microorganisms (GCM) 10K type strain sequencing project: providing services to taxonomists for standard genome sequencing and annotation.</title>
        <authorList>
            <consortium name="The Broad Institute Genomics Platform"/>
            <consortium name="The Broad Institute Genome Sequencing Center for Infectious Disease"/>
            <person name="Wu L."/>
            <person name="Ma J."/>
        </authorList>
    </citation>
    <scope>NUCLEOTIDE SEQUENCE [LARGE SCALE GENOMIC DNA]</scope>
    <source>
        <strain evidence="4">JCM 17563</strain>
    </source>
</reference>
<evidence type="ECO:0000256" key="1">
    <source>
        <dbReference type="ARBA" id="ARBA00008769"/>
    </source>
</evidence>
<dbReference type="InterPro" id="IPR007049">
    <property type="entry name" value="Carb-sel_porin_OprB"/>
</dbReference>
<dbReference type="PANTHER" id="PTHR37944:SF1">
    <property type="entry name" value="PORIN B"/>
    <property type="match status" value="1"/>
</dbReference>
<evidence type="ECO:0000313" key="3">
    <source>
        <dbReference type="EMBL" id="GAA4010127.1"/>
    </source>
</evidence>
<proteinExistence type="inferred from homology"/>
<sequence length="376" mass="38900">MSAPVMFLALLASADTVPATSPSALPAASRKVELFAVYNLDLTSGTGRIERLDKLSLTATGETGGLGWRGGRFKVNVLASSGGRPNEGGGTLQGLDNIEVPDRGVRLFEAWFEQDLGGGSLRVGAYDLNSEFYTTSASALFVGPSYGIGPELSATGSRGPSIFPFTGLAARGDVRIGASGIVRAAVINAAAGTLGDRGGIDTSFREGVLGIVEGGFERGAAKLAIGGWAYSKRHEVHGASSPSDLGRTRGAYLLAQAPLAESWSGFARAGVAGGGTTAFRASVQGGLEKRPFLAIRPDSAAAFGVHHARLSPGERELARAAGEEPGAETGFELTISDHLFGPVSLQPSVQWIHNPGGRRDADPLLFGALRLTLELR</sequence>
<evidence type="ECO:0000313" key="4">
    <source>
        <dbReference type="Proteomes" id="UP001500235"/>
    </source>
</evidence>
<dbReference type="PANTHER" id="PTHR37944">
    <property type="entry name" value="PORIN B"/>
    <property type="match status" value="1"/>
</dbReference>
<organism evidence="3 4">
    <name type="scientific">Sphingomonas swuensis</name>
    <dbReference type="NCBI Taxonomy" id="977800"/>
    <lineage>
        <taxon>Bacteria</taxon>
        <taxon>Pseudomonadati</taxon>
        <taxon>Pseudomonadota</taxon>
        <taxon>Alphaproteobacteria</taxon>
        <taxon>Sphingomonadales</taxon>
        <taxon>Sphingomonadaceae</taxon>
        <taxon>Sphingomonas</taxon>
    </lineage>
</organism>
<dbReference type="Pfam" id="PF04966">
    <property type="entry name" value="OprB"/>
    <property type="match status" value="1"/>
</dbReference>
<comment type="caution">
    <text evidence="3">The sequence shown here is derived from an EMBL/GenBank/DDBJ whole genome shotgun (WGS) entry which is preliminary data.</text>
</comment>
<dbReference type="Proteomes" id="UP001500235">
    <property type="component" value="Unassembled WGS sequence"/>
</dbReference>
<accession>A0ABP7SD88</accession>
<dbReference type="Gene3D" id="2.40.160.180">
    <property type="entry name" value="Carbohydrate-selective porin OprB"/>
    <property type="match status" value="1"/>
</dbReference>
<dbReference type="EMBL" id="BAABBQ010000001">
    <property type="protein sequence ID" value="GAA4010127.1"/>
    <property type="molecule type" value="Genomic_DNA"/>
</dbReference>